<evidence type="ECO:0000256" key="4">
    <source>
        <dbReference type="ARBA" id="ARBA00011233"/>
    </source>
</evidence>
<keyword evidence="15" id="KW-1185">Reference proteome</keyword>
<sequence length="221" mass="22778">MTVPAIPVDPRLGDLSTATLSDALDRLGLPGSLHGLAPLGPGQRLVGRAFTVRYRPAGNPPGTVGDYLDDVAPGSVVVLDNQGRTDCTVWGDILTAVAHAKGVAGTVIDGVCRDVHRALGLGYPIYSRGRFMRTGKDRVEVAEVGGPVPVGGVQICPGDLLVGDQDGAVAIPSTALADVVGLAVEIAEREERILAGALAGATIAEARAAHGYHELQRRGTR</sequence>
<comment type="catalytic activity">
    <reaction evidence="1">
        <text>4-hydroxy-4-methyl-2-oxoglutarate = 2 pyruvate</text>
        <dbReference type="Rhea" id="RHEA:22748"/>
        <dbReference type="ChEBI" id="CHEBI:15361"/>
        <dbReference type="ChEBI" id="CHEBI:58276"/>
        <dbReference type="EC" id="4.1.3.17"/>
    </reaction>
</comment>
<dbReference type="SUPFAM" id="SSF89562">
    <property type="entry name" value="RraA-like"/>
    <property type="match status" value="1"/>
</dbReference>
<evidence type="ECO:0000256" key="9">
    <source>
        <dbReference type="ARBA" id="ARBA00029596"/>
    </source>
</evidence>
<dbReference type="GO" id="GO:0047443">
    <property type="term" value="F:4-hydroxy-4-methyl-2-oxoglutarate aldolase activity"/>
    <property type="evidence" value="ECO:0007669"/>
    <property type="project" value="UniProtKB-EC"/>
</dbReference>
<feature type="binding site" evidence="13">
    <location>
        <position position="113"/>
    </location>
    <ligand>
        <name>substrate</name>
    </ligand>
</feature>
<dbReference type="PANTHER" id="PTHR33254">
    <property type="entry name" value="4-HYDROXY-4-METHYL-2-OXOGLUTARATE ALDOLASE 3-RELATED"/>
    <property type="match status" value="1"/>
</dbReference>
<evidence type="ECO:0000256" key="11">
    <source>
        <dbReference type="ARBA" id="ARBA00032305"/>
    </source>
</evidence>
<evidence type="ECO:0000256" key="1">
    <source>
        <dbReference type="ARBA" id="ARBA00001342"/>
    </source>
</evidence>
<evidence type="ECO:0000256" key="5">
    <source>
        <dbReference type="ARBA" id="ARBA00012213"/>
    </source>
</evidence>
<dbReference type="OrthoDB" id="943692at2"/>
<reference evidence="14 15" key="1">
    <citation type="submission" date="2018-10" db="EMBL/GenBank/DDBJ databases">
        <title>Genomic Encyclopedia of Archaeal and Bacterial Type Strains, Phase II (KMG-II): from individual species to whole genera.</title>
        <authorList>
            <person name="Goeker M."/>
        </authorList>
    </citation>
    <scope>NUCLEOTIDE SEQUENCE [LARGE SCALE GENOMIC DNA]</scope>
    <source>
        <strain evidence="14 15">DSM 43383</strain>
    </source>
</reference>
<dbReference type="InterPro" id="IPR036704">
    <property type="entry name" value="RraA/RraA-like_sf"/>
</dbReference>
<comment type="caution">
    <text evidence="14">The sequence shown here is derived from an EMBL/GenBank/DDBJ whole genome shotgun (WGS) entry which is preliminary data.</text>
</comment>
<dbReference type="InterPro" id="IPR005493">
    <property type="entry name" value="RraA/RraA-like"/>
</dbReference>
<evidence type="ECO:0000256" key="7">
    <source>
        <dbReference type="ARBA" id="ARBA00016549"/>
    </source>
</evidence>
<keyword evidence="13" id="KW-0479">Metal-binding</keyword>
<dbReference type="GO" id="GO:0046872">
    <property type="term" value="F:metal ion binding"/>
    <property type="evidence" value="ECO:0007669"/>
    <property type="project" value="UniProtKB-KW"/>
</dbReference>
<evidence type="ECO:0000256" key="13">
    <source>
        <dbReference type="PIRSR" id="PIRSR605493-1"/>
    </source>
</evidence>
<protein>
    <recommendedName>
        <fullName evidence="7">Putative 4-hydroxy-4-methyl-2-oxoglutarate aldolase</fullName>
        <ecNumber evidence="6">4.1.1.112</ecNumber>
        <ecNumber evidence="5">4.1.3.17</ecNumber>
    </recommendedName>
    <alternativeName>
        <fullName evidence="11">Oxaloacetate decarboxylase</fullName>
    </alternativeName>
    <alternativeName>
        <fullName evidence="9">Regulator of ribonuclease activity homolog</fullName>
    </alternativeName>
    <alternativeName>
        <fullName evidence="10">RraA-like protein</fullName>
    </alternativeName>
</protein>
<dbReference type="RefSeq" id="WP_121438187.1">
    <property type="nucleotide sequence ID" value="NZ_RBWU01000008.1"/>
</dbReference>
<dbReference type="Pfam" id="PF03737">
    <property type="entry name" value="RraA-like"/>
    <property type="match status" value="1"/>
</dbReference>
<dbReference type="Proteomes" id="UP000274601">
    <property type="component" value="Unassembled WGS sequence"/>
</dbReference>
<name>A0A495Q9V9_9ACTN</name>
<comment type="cofactor">
    <cofactor evidence="2">
        <name>a divalent metal cation</name>
        <dbReference type="ChEBI" id="CHEBI:60240"/>
    </cofactor>
</comment>
<feature type="binding site" evidence="13">
    <location>
        <begin position="91"/>
        <end position="94"/>
    </location>
    <ligand>
        <name>substrate</name>
    </ligand>
</feature>
<comment type="subunit">
    <text evidence="4">Homotrimer.</text>
</comment>
<dbReference type="CDD" id="cd16841">
    <property type="entry name" value="RraA_family"/>
    <property type="match status" value="1"/>
</dbReference>
<evidence type="ECO:0000256" key="6">
    <source>
        <dbReference type="ARBA" id="ARBA00012947"/>
    </source>
</evidence>
<dbReference type="EMBL" id="RBWU01000008">
    <property type="protein sequence ID" value="RKS68265.1"/>
    <property type="molecule type" value="Genomic_DNA"/>
</dbReference>
<evidence type="ECO:0000256" key="12">
    <source>
        <dbReference type="ARBA" id="ARBA00047973"/>
    </source>
</evidence>
<evidence type="ECO:0000313" key="14">
    <source>
        <dbReference type="EMBL" id="RKS68265.1"/>
    </source>
</evidence>
<keyword evidence="13" id="KW-0460">Magnesium</keyword>
<evidence type="ECO:0000256" key="3">
    <source>
        <dbReference type="ARBA" id="ARBA00008621"/>
    </source>
</evidence>
<dbReference type="PANTHER" id="PTHR33254:SF4">
    <property type="entry name" value="4-HYDROXY-4-METHYL-2-OXOGLUTARATE ALDOLASE 3-RELATED"/>
    <property type="match status" value="1"/>
</dbReference>
<proteinExistence type="inferred from homology"/>
<organism evidence="14 15">
    <name type="scientific">Actinomadura pelletieri DSM 43383</name>
    <dbReference type="NCBI Taxonomy" id="1120940"/>
    <lineage>
        <taxon>Bacteria</taxon>
        <taxon>Bacillati</taxon>
        <taxon>Actinomycetota</taxon>
        <taxon>Actinomycetes</taxon>
        <taxon>Streptosporangiales</taxon>
        <taxon>Thermomonosporaceae</taxon>
        <taxon>Actinomadura</taxon>
    </lineage>
</organism>
<dbReference type="AlphaFoldDB" id="A0A495Q9V9"/>
<feature type="binding site" evidence="13">
    <location>
        <position position="114"/>
    </location>
    <ligand>
        <name>Mg(2+)</name>
        <dbReference type="ChEBI" id="CHEBI:18420"/>
    </ligand>
</feature>
<evidence type="ECO:0000256" key="8">
    <source>
        <dbReference type="ARBA" id="ARBA00025046"/>
    </source>
</evidence>
<dbReference type="EC" id="4.1.1.112" evidence="6"/>
<accession>A0A495Q9V9</accession>
<dbReference type="EC" id="4.1.3.17" evidence="5"/>
<dbReference type="Gene3D" id="3.50.30.40">
    <property type="entry name" value="Ribonuclease E inhibitor RraA/RraA-like"/>
    <property type="match status" value="1"/>
</dbReference>
<evidence type="ECO:0000256" key="2">
    <source>
        <dbReference type="ARBA" id="ARBA00001968"/>
    </source>
</evidence>
<evidence type="ECO:0000313" key="15">
    <source>
        <dbReference type="Proteomes" id="UP000274601"/>
    </source>
</evidence>
<comment type="function">
    <text evidence="8">Catalyzes the aldol cleavage of 4-hydroxy-4-methyl-2-oxoglutarate (HMG) into 2 molecules of pyruvate. Also contains a secondary oxaloacetate (OAA) decarboxylase activity due to the common pyruvate enolate transition state formed following C-C bond cleavage in the retro-aldol and decarboxylation reactions.</text>
</comment>
<gene>
    <name evidence="14" type="ORF">BZB76_6525</name>
</gene>
<comment type="cofactor">
    <cofactor evidence="13">
        <name>Mg(2+)</name>
        <dbReference type="ChEBI" id="CHEBI:18420"/>
    </cofactor>
</comment>
<comment type="catalytic activity">
    <reaction evidence="12">
        <text>oxaloacetate + H(+) = pyruvate + CO2</text>
        <dbReference type="Rhea" id="RHEA:15641"/>
        <dbReference type="ChEBI" id="CHEBI:15361"/>
        <dbReference type="ChEBI" id="CHEBI:15378"/>
        <dbReference type="ChEBI" id="CHEBI:16452"/>
        <dbReference type="ChEBI" id="CHEBI:16526"/>
        <dbReference type="EC" id="4.1.1.112"/>
    </reaction>
</comment>
<evidence type="ECO:0000256" key="10">
    <source>
        <dbReference type="ARBA" id="ARBA00030169"/>
    </source>
</evidence>
<dbReference type="GO" id="GO:0008948">
    <property type="term" value="F:oxaloacetate decarboxylase activity"/>
    <property type="evidence" value="ECO:0007669"/>
    <property type="project" value="UniProtKB-EC"/>
</dbReference>
<comment type="similarity">
    <text evidence="3">Belongs to the class II aldolase/RraA-like family.</text>
</comment>